<name>A0A0V0X682_TRIPS</name>
<dbReference type="GO" id="GO:0006611">
    <property type="term" value="P:protein export from nucleus"/>
    <property type="evidence" value="ECO:0007669"/>
    <property type="project" value="TreeGrafter"/>
</dbReference>
<reference evidence="2 3" key="1">
    <citation type="submission" date="2015-01" db="EMBL/GenBank/DDBJ databases">
        <title>Evolution of Trichinella species and genotypes.</title>
        <authorList>
            <person name="Korhonen P.K."/>
            <person name="Edoardo P."/>
            <person name="Giuseppe L.R."/>
            <person name="Gasser R.B."/>
        </authorList>
    </citation>
    <scope>NUCLEOTIDE SEQUENCE [LARGE SCALE GENOMIC DNA]</scope>
    <source>
        <strain evidence="2">ISS141</strain>
    </source>
</reference>
<dbReference type="AlphaFoldDB" id="A0A0V0X682"/>
<dbReference type="SUPFAM" id="SSF48371">
    <property type="entry name" value="ARM repeat"/>
    <property type="match status" value="1"/>
</dbReference>
<dbReference type="GO" id="GO:0005635">
    <property type="term" value="C:nuclear envelope"/>
    <property type="evidence" value="ECO:0007669"/>
    <property type="project" value="TreeGrafter"/>
</dbReference>
<gene>
    <name evidence="2" type="primary">Cse1l</name>
    <name evidence="2" type="ORF">T4E_2308</name>
</gene>
<evidence type="ECO:0000313" key="3">
    <source>
        <dbReference type="Proteomes" id="UP000054815"/>
    </source>
</evidence>
<dbReference type="Proteomes" id="UP000054815">
    <property type="component" value="Unassembled WGS sequence"/>
</dbReference>
<organism evidence="2 3">
    <name type="scientific">Trichinella pseudospiralis</name>
    <name type="common">Parasitic roundworm</name>
    <dbReference type="NCBI Taxonomy" id="6337"/>
    <lineage>
        <taxon>Eukaryota</taxon>
        <taxon>Metazoa</taxon>
        <taxon>Ecdysozoa</taxon>
        <taxon>Nematoda</taxon>
        <taxon>Enoplea</taxon>
        <taxon>Dorylaimia</taxon>
        <taxon>Trichinellida</taxon>
        <taxon>Trichinellidae</taxon>
        <taxon>Trichinella</taxon>
    </lineage>
</organism>
<accession>A0A0V0X682</accession>
<proteinExistence type="predicted"/>
<evidence type="ECO:0000259" key="1">
    <source>
        <dbReference type="Pfam" id="PF08506"/>
    </source>
</evidence>
<protein>
    <submittedName>
        <fullName evidence="2">Exportin-2</fullName>
    </submittedName>
</protein>
<evidence type="ECO:0000313" key="2">
    <source>
        <dbReference type="EMBL" id="KRX83535.1"/>
    </source>
</evidence>
<dbReference type="PANTHER" id="PTHR10997">
    <property type="entry name" value="IMPORTIN-7, 8, 11"/>
    <property type="match status" value="1"/>
</dbReference>
<sequence length="181" mass="20882">MVNSSPLVKKQLTEAICFIGKYDFPSNWESLLEALVKCIQSGDLSIVNSSLVTAEHLFRRYSSESKSEKLWREIKYVLDNFADPLTNLFTSLTSKMTGEESKHFDNGCTMQIYESFVDIAKIFYHLNFQDLPEYFEDHLDDWMSGFKVLLELKNVYTCPEIGSLKMSFCAQICDNLTMFAE</sequence>
<dbReference type="EMBL" id="JYDU01000733">
    <property type="protein sequence ID" value="KRX83535.1"/>
    <property type="molecule type" value="Genomic_DNA"/>
</dbReference>
<dbReference type="STRING" id="6337.A0A0V0X682"/>
<dbReference type="GO" id="GO:0006606">
    <property type="term" value="P:protein import into nucleus"/>
    <property type="evidence" value="ECO:0007669"/>
    <property type="project" value="TreeGrafter"/>
</dbReference>
<dbReference type="InterPro" id="IPR016024">
    <property type="entry name" value="ARM-type_fold"/>
</dbReference>
<dbReference type="InterPro" id="IPR011989">
    <property type="entry name" value="ARM-like"/>
</dbReference>
<dbReference type="GO" id="GO:0005829">
    <property type="term" value="C:cytosol"/>
    <property type="evidence" value="ECO:0007669"/>
    <property type="project" value="TreeGrafter"/>
</dbReference>
<feature type="domain" description="Exportin-2 central" evidence="1">
    <location>
        <begin position="57"/>
        <end position="180"/>
    </location>
</feature>
<dbReference type="InterPro" id="IPR013713">
    <property type="entry name" value="XPO2_central"/>
</dbReference>
<dbReference type="Gene3D" id="1.25.10.10">
    <property type="entry name" value="Leucine-rich Repeat Variant"/>
    <property type="match status" value="1"/>
</dbReference>
<dbReference type="PANTHER" id="PTHR10997:SF8">
    <property type="entry name" value="EXPORTIN-2"/>
    <property type="match status" value="1"/>
</dbReference>
<comment type="caution">
    <text evidence="2">The sequence shown here is derived from an EMBL/GenBank/DDBJ whole genome shotgun (WGS) entry which is preliminary data.</text>
</comment>
<dbReference type="GO" id="GO:0005049">
    <property type="term" value="F:nuclear export signal receptor activity"/>
    <property type="evidence" value="ECO:0007669"/>
    <property type="project" value="TreeGrafter"/>
</dbReference>
<feature type="non-terminal residue" evidence="2">
    <location>
        <position position="181"/>
    </location>
</feature>
<dbReference type="Pfam" id="PF08506">
    <property type="entry name" value="Cse1"/>
    <property type="match status" value="1"/>
</dbReference>